<evidence type="ECO:0000256" key="1">
    <source>
        <dbReference type="SAM" id="Phobius"/>
    </source>
</evidence>
<keyword evidence="1" id="KW-0472">Membrane</keyword>
<keyword evidence="4" id="KW-1185">Reference proteome</keyword>
<evidence type="ECO:0000313" key="3">
    <source>
        <dbReference type="EMBL" id="MCU6792792.1"/>
    </source>
</evidence>
<proteinExistence type="predicted"/>
<feature type="chain" id="PRO_5046506889" evidence="2">
    <location>
        <begin position="24"/>
        <end position="102"/>
    </location>
</feature>
<feature type="signal peptide" evidence="2">
    <location>
        <begin position="1"/>
        <end position="23"/>
    </location>
</feature>
<accession>A0ABT2UFV9</accession>
<sequence length="102" mass="11726">MKKISALFIFLFLLTSIFSSVHAAEKALFMWLNIISLEGAYMQMKKISALFLSLFLLTSVFSSVHAAEETLSIWLNGEQIQFSKFEPIIDNEHRRLLKTAIR</sequence>
<reference evidence="3 4" key="1">
    <citation type="submission" date="2022-09" db="EMBL/GenBank/DDBJ databases">
        <authorList>
            <person name="Han X.L."/>
            <person name="Wang Q."/>
            <person name="Lu T."/>
        </authorList>
    </citation>
    <scope>NUCLEOTIDE SEQUENCE [LARGE SCALE GENOMIC DNA]</scope>
    <source>
        <strain evidence="3 4">WQ 127069</strain>
    </source>
</reference>
<evidence type="ECO:0000313" key="4">
    <source>
        <dbReference type="Proteomes" id="UP001652445"/>
    </source>
</evidence>
<organism evidence="3 4">
    <name type="scientific">Paenibacillus baimaensis</name>
    <dbReference type="NCBI Taxonomy" id="2982185"/>
    <lineage>
        <taxon>Bacteria</taxon>
        <taxon>Bacillati</taxon>
        <taxon>Bacillota</taxon>
        <taxon>Bacilli</taxon>
        <taxon>Bacillales</taxon>
        <taxon>Paenibacillaceae</taxon>
        <taxon>Paenibacillus</taxon>
    </lineage>
</organism>
<name>A0ABT2UFV9_9BACL</name>
<comment type="caution">
    <text evidence="3">The sequence shown here is derived from an EMBL/GenBank/DDBJ whole genome shotgun (WGS) entry which is preliminary data.</text>
</comment>
<keyword evidence="2" id="KW-0732">Signal</keyword>
<feature type="transmembrane region" description="Helical" evidence="1">
    <location>
        <begin position="47"/>
        <end position="67"/>
    </location>
</feature>
<keyword evidence="1" id="KW-1133">Transmembrane helix</keyword>
<dbReference type="EMBL" id="JAOQIO010000034">
    <property type="protein sequence ID" value="MCU6792792.1"/>
    <property type="molecule type" value="Genomic_DNA"/>
</dbReference>
<evidence type="ECO:0000256" key="2">
    <source>
        <dbReference type="SAM" id="SignalP"/>
    </source>
</evidence>
<dbReference type="Proteomes" id="UP001652445">
    <property type="component" value="Unassembled WGS sequence"/>
</dbReference>
<protein>
    <submittedName>
        <fullName evidence="3">Uncharacterized protein</fullName>
    </submittedName>
</protein>
<gene>
    <name evidence="3" type="ORF">OB236_11735</name>
</gene>
<keyword evidence="1" id="KW-0812">Transmembrane</keyword>
<dbReference type="RefSeq" id="WP_262684159.1">
    <property type="nucleotide sequence ID" value="NZ_JAOQIO010000034.1"/>
</dbReference>